<evidence type="ECO:0000256" key="1">
    <source>
        <dbReference type="SAM" id="MobiDB-lite"/>
    </source>
</evidence>
<reference evidence="2 3" key="1">
    <citation type="journal article" date="2019" name="Nat. Ecol. Evol.">
        <title>Megaphylogeny resolves global patterns of mushroom evolution.</title>
        <authorList>
            <person name="Varga T."/>
            <person name="Krizsan K."/>
            <person name="Foldi C."/>
            <person name="Dima B."/>
            <person name="Sanchez-Garcia M."/>
            <person name="Sanchez-Ramirez S."/>
            <person name="Szollosi G.J."/>
            <person name="Szarkandi J.G."/>
            <person name="Papp V."/>
            <person name="Albert L."/>
            <person name="Andreopoulos W."/>
            <person name="Angelini C."/>
            <person name="Antonin V."/>
            <person name="Barry K.W."/>
            <person name="Bougher N.L."/>
            <person name="Buchanan P."/>
            <person name="Buyck B."/>
            <person name="Bense V."/>
            <person name="Catcheside P."/>
            <person name="Chovatia M."/>
            <person name="Cooper J."/>
            <person name="Damon W."/>
            <person name="Desjardin D."/>
            <person name="Finy P."/>
            <person name="Geml J."/>
            <person name="Haridas S."/>
            <person name="Hughes K."/>
            <person name="Justo A."/>
            <person name="Karasinski D."/>
            <person name="Kautmanova I."/>
            <person name="Kiss B."/>
            <person name="Kocsube S."/>
            <person name="Kotiranta H."/>
            <person name="LaButti K.M."/>
            <person name="Lechner B.E."/>
            <person name="Liimatainen K."/>
            <person name="Lipzen A."/>
            <person name="Lukacs Z."/>
            <person name="Mihaltcheva S."/>
            <person name="Morgado L.N."/>
            <person name="Niskanen T."/>
            <person name="Noordeloos M.E."/>
            <person name="Ohm R.A."/>
            <person name="Ortiz-Santana B."/>
            <person name="Ovrebo C."/>
            <person name="Racz N."/>
            <person name="Riley R."/>
            <person name="Savchenko A."/>
            <person name="Shiryaev A."/>
            <person name="Soop K."/>
            <person name="Spirin V."/>
            <person name="Szebenyi C."/>
            <person name="Tomsovsky M."/>
            <person name="Tulloss R.E."/>
            <person name="Uehling J."/>
            <person name="Grigoriev I.V."/>
            <person name="Vagvolgyi C."/>
            <person name="Papp T."/>
            <person name="Martin F.M."/>
            <person name="Miettinen O."/>
            <person name="Hibbett D.S."/>
            <person name="Nagy L.G."/>
        </authorList>
    </citation>
    <scope>NUCLEOTIDE SEQUENCE [LARGE SCALE GENOMIC DNA]</scope>
    <source>
        <strain evidence="2 3">HHB13444</strain>
    </source>
</reference>
<dbReference type="EMBL" id="ML212800">
    <property type="protein sequence ID" value="TFK78103.1"/>
    <property type="molecule type" value="Genomic_DNA"/>
</dbReference>
<sequence length="466" mass="49887">MQTETAAWTERRIGSFLKGLSPNRTPRTETANPKKKKKEEDHTGTSTASANPASASASTGLACTNTTLTPLVLSSPARAADVFEASSPRASAAVQDREQFARVAKQLEHAVHNLAVCPSVSREDKLQIMISLFQKVTVSVAQATGWVGWFPIGGVDEQQRIVFEHTSTAFTADHLTFEDYLCKRLGWSVDRLLCTFDDFIRDIYDPAQPSPPNSSLSLSPAGLQSDPVELTQVASPVSNFNSVTMSLASTPSRTSLLPRSPTHHGTPATPVRTTSQSALSVPSELQAAAESTLLTGMGHSTPSPANTRGTSVDALPEVLEKERNDLSDQLSTLPASHPPPDEPLVVFGQPPPRVLTTPQPRKKAAPRERGGKRRGRRGGKASTSGRKSTKAAPTALDATSSKVKKTKALVQPQAGVQNENDPVTADLALGKRKRVATARWEGVSPDFSAAKKMYMENLGCPKMSAR</sequence>
<evidence type="ECO:0000313" key="3">
    <source>
        <dbReference type="Proteomes" id="UP000308197"/>
    </source>
</evidence>
<gene>
    <name evidence="2" type="ORF">K466DRAFT_607313</name>
</gene>
<dbReference type="Proteomes" id="UP000308197">
    <property type="component" value="Unassembled WGS sequence"/>
</dbReference>
<feature type="compositionally biased region" description="Polar residues" evidence="1">
    <location>
        <begin position="22"/>
        <end position="31"/>
    </location>
</feature>
<dbReference type="AlphaFoldDB" id="A0A5C3NX70"/>
<proteinExistence type="predicted"/>
<feature type="region of interest" description="Disordered" evidence="1">
    <location>
        <begin position="251"/>
        <end position="284"/>
    </location>
</feature>
<accession>A0A5C3NX70</accession>
<protein>
    <submittedName>
        <fullName evidence="2">Uncharacterized protein</fullName>
    </submittedName>
</protein>
<name>A0A5C3NX70_9APHY</name>
<feature type="region of interest" description="Disordered" evidence="1">
    <location>
        <begin position="324"/>
        <end position="404"/>
    </location>
</feature>
<feature type="compositionally biased region" description="Basic residues" evidence="1">
    <location>
        <begin position="360"/>
        <end position="379"/>
    </location>
</feature>
<feature type="compositionally biased region" description="Low complexity" evidence="1">
    <location>
        <begin position="380"/>
        <end position="392"/>
    </location>
</feature>
<feature type="region of interest" description="Disordered" evidence="1">
    <location>
        <begin position="1"/>
        <end position="59"/>
    </location>
</feature>
<evidence type="ECO:0000313" key="2">
    <source>
        <dbReference type="EMBL" id="TFK78103.1"/>
    </source>
</evidence>
<dbReference type="InParanoid" id="A0A5C3NX70"/>
<keyword evidence="3" id="KW-1185">Reference proteome</keyword>
<organism evidence="2 3">
    <name type="scientific">Polyporus arcularius HHB13444</name>
    <dbReference type="NCBI Taxonomy" id="1314778"/>
    <lineage>
        <taxon>Eukaryota</taxon>
        <taxon>Fungi</taxon>
        <taxon>Dikarya</taxon>
        <taxon>Basidiomycota</taxon>
        <taxon>Agaricomycotina</taxon>
        <taxon>Agaricomycetes</taxon>
        <taxon>Polyporales</taxon>
        <taxon>Polyporaceae</taxon>
        <taxon>Polyporus</taxon>
    </lineage>
</organism>
<feature type="compositionally biased region" description="Polar residues" evidence="1">
    <location>
        <begin position="271"/>
        <end position="280"/>
    </location>
</feature>
<feature type="compositionally biased region" description="Low complexity" evidence="1">
    <location>
        <begin position="44"/>
        <end position="59"/>
    </location>
</feature>